<keyword evidence="2" id="KW-1185">Reference proteome</keyword>
<dbReference type="EMBL" id="CP138895">
    <property type="protein sequence ID" value="WPK24543.1"/>
    <property type="molecule type" value="Genomic_DNA"/>
</dbReference>
<accession>A0AAX4H7T8</accession>
<evidence type="ECO:0000313" key="1">
    <source>
        <dbReference type="EMBL" id="WPK24543.1"/>
    </source>
</evidence>
<evidence type="ECO:0000313" key="2">
    <source>
        <dbReference type="Proteomes" id="UP001338582"/>
    </source>
</evidence>
<dbReference type="GeneID" id="88172886"/>
<protein>
    <submittedName>
        <fullName evidence="1">Uncharacterized protein</fullName>
    </submittedName>
</protein>
<organism evidence="1 2">
    <name type="scientific">Australozyma saopauloensis</name>
    <dbReference type="NCBI Taxonomy" id="291208"/>
    <lineage>
        <taxon>Eukaryota</taxon>
        <taxon>Fungi</taxon>
        <taxon>Dikarya</taxon>
        <taxon>Ascomycota</taxon>
        <taxon>Saccharomycotina</taxon>
        <taxon>Pichiomycetes</taxon>
        <taxon>Metschnikowiaceae</taxon>
        <taxon>Australozyma</taxon>
    </lineage>
</organism>
<dbReference type="InterPro" id="IPR021848">
    <property type="entry name" value="HODM_asu-like"/>
</dbReference>
<dbReference type="RefSeq" id="XP_062876926.1">
    <property type="nucleotide sequence ID" value="XM_063020856.1"/>
</dbReference>
<name>A0AAX4H7T8_9ASCO</name>
<dbReference type="Proteomes" id="UP001338582">
    <property type="component" value="Chromosome 2"/>
</dbReference>
<gene>
    <name evidence="1" type="ORF">PUMCH_001821</name>
</gene>
<dbReference type="Pfam" id="PF11927">
    <property type="entry name" value="HODM_asu-like"/>
    <property type="match status" value="1"/>
</dbReference>
<dbReference type="KEGG" id="asau:88172886"/>
<reference evidence="1 2" key="1">
    <citation type="submission" date="2023-10" db="EMBL/GenBank/DDBJ databases">
        <title>Draft Genome Sequence of Candida saopaulonensis from a very Premature Infant with Sepsis.</title>
        <authorList>
            <person name="Ning Y."/>
            <person name="Dai R."/>
            <person name="Xiao M."/>
            <person name="Xu Y."/>
            <person name="Yan Q."/>
            <person name="Zhang L."/>
        </authorList>
    </citation>
    <scope>NUCLEOTIDE SEQUENCE [LARGE SCALE GENOMIC DNA]</scope>
    <source>
        <strain evidence="1 2">19XY460</strain>
    </source>
</reference>
<sequence>MDFFNSLDLKDVGLVVAFLVLSGYLIKSNKAKSNDGGSEKVKINIKEKSEFKTKGKSDKINVEAVREDFDWLTEKPLKSYPFKDSEYKLTMGIKFLEAKDWLLIEDTYLDRINEKTRIVTNSHPDYAPDKDLRRSTVFTSEEGNSAIREFYDIVTKYMCDKYPMYFIKSEDQIYNKITEEYIPATSEGVDDPESLLIALTRTIEEDFIILLPDPTKKDEPYGTEYFFKAGVFAFAAGFDPIEKFNQPLTCIHGPIPGYEEKLKTSMNRFFDRLKPGEFVSRSNFSIQTHKKLYVDDANKGYHLTQEELDRPIPYEDLDFDNQVHYRSERQVLIKMPKTKATVFTIRTYLHPLSQLKEDPEVAARLSGTLLKFPDDMARYKNIVQPRPAVLRYLSEISKA</sequence>
<proteinExistence type="predicted"/>
<dbReference type="AlphaFoldDB" id="A0AAX4H7T8"/>